<dbReference type="InterPro" id="IPR012337">
    <property type="entry name" value="RNaseH-like_sf"/>
</dbReference>
<accession>A0A814HM50</accession>
<dbReference type="Proteomes" id="UP000663829">
    <property type="component" value="Unassembled WGS sequence"/>
</dbReference>
<sequence length="303" mass="34557">MIDVKYKKGCLHGDADGFSRPEVEGQMAEPLRHNAEYLALNAITRSMTQKTTSVNQNDMSSASSTTGTGSTKQPLMTFDFGIERIREEQKKDINAQQTVKNIRHESSYIIENTVLYKLASRPRARTNLKLIYIPSSMRTEVLASYHDYPTAAHFGSRRTWTKLKDRCYWPKMHGEVESYIRLCEKCAKFNIKRTKTPGKLNPIPLPEGPMELVGMDFWGPTRQEFVNGNKYVLVVTDYLTKFIVAKALPYNTAQTTAQTFVEEFIFNFGVPNRLITDQAVHFNNELMKNVAELIGFDHIKATP</sequence>
<evidence type="ECO:0000259" key="2">
    <source>
        <dbReference type="PROSITE" id="PS50994"/>
    </source>
</evidence>
<dbReference type="PANTHER" id="PTHR37984:SF15">
    <property type="entry name" value="INTEGRASE CATALYTIC DOMAIN-CONTAINING PROTEIN"/>
    <property type="match status" value="1"/>
</dbReference>
<name>A0A814HM50_9BILA</name>
<evidence type="ECO:0000313" key="4">
    <source>
        <dbReference type="EMBL" id="CAF3784108.1"/>
    </source>
</evidence>
<organism evidence="3 5">
    <name type="scientific">Didymodactylos carnosus</name>
    <dbReference type="NCBI Taxonomy" id="1234261"/>
    <lineage>
        <taxon>Eukaryota</taxon>
        <taxon>Metazoa</taxon>
        <taxon>Spiralia</taxon>
        <taxon>Gnathifera</taxon>
        <taxon>Rotifera</taxon>
        <taxon>Eurotatoria</taxon>
        <taxon>Bdelloidea</taxon>
        <taxon>Philodinida</taxon>
        <taxon>Philodinidae</taxon>
        <taxon>Didymodactylos</taxon>
    </lineage>
</organism>
<dbReference type="InterPro" id="IPR050951">
    <property type="entry name" value="Retrovirus_Pol_polyprotein"/>
</dbReference>
<gene>
    <name evidence="3" type="ORF">GPM918_LOCUS14353</name>
    <name evidence="4" type="ORF">SRO942_LOCUS14353</name>
</gene>
<comment type="caution">
    <text evidence="3">The sequence shown here is derived from an EMBL/GenBank/DDBJ whole genome shotgun (WGS) entry which is preliminary data.</text>
</comment>
<dbReference type="PANTHER" id="PTHR37984">
    <property type="entry name" value="PROTEIN CBG26694"/>
    <property type="match status" value="1"/>
</dbReference>
<dbReference type="Gene3D" id="1.10.340.70">
    <property type="match status" value="1"/>
</dbReference>
<feature type="domain" description="Integrase catalytic" evidence="2">
    <location>
        <begin position="205"/>
        <end position="303"/>
    </location>
</feature>
<dbReference type="AlphaFoldDB" id="A0A814HM50"/>
<dbReference type="PROSITE" id="PS50994">
    <property type="entry name" value="INTEGRASE"/>
    <property type="match status" value="1"/>
</dbReference>
<reference evidence="3" key="1">
    <citation type="submission" date="2021-02" db="EMBL/GenBank/DDBJ databases">
        <authorList>
            <person name="Nowell W R."/>
        </authorList>
    </citation>
    <scope>NUCLEOTIDE SEQUENCE</scope>
</reference>
<proteinExistence type="predicted"/>
<dbReference type="Proteomes" id="UP000681722">
    <property type="component" value="Unassembled WGS sequence"/>
</dbReference>
<dbReference type="GO" id="GO:0003676">
    <property type="term" value="F:nucleic acid binding"/>
    <property type="evidence" value="ECO:0007669"/>
    <property type="project" value="InterPro"/>
</dbReference>
<keyword evidence="5" id="KW-1185">Reference proteome</keyword>
<feature type="region of interest" description="Disordered" evidence="1">
    <location>
        <begin position="49"/>
        <end position="71"/>
    </location>
</feature>
<dbReference type="FunFam" id="1.10.340.70:FF:000001">
    <property type="entry name" value="Retrovirus-related Pol polyprotein from transposon gypsy-like Protein"/>
    <property type="match status" value="1"/>
</dbReference>
<dbReference type="SUPFAM" id="SSF53098">
    <property type="entry name" value="Ribonuclease H-like"/>
    <property type="match status" value="1"/>
</dbReference>
<dbReference type="GO" id="GO:0015074">
    <property type="term" value="P:DNA integration"/>
    <property type="evidence" value="ECO:0007669"/>
    <property type="project" value="InterPro"/>
</dbReference>
<feature type="compositionally biased region" description="Polar residues" evidence="1">
    <location>
        <begin position="49"/>
        <end position="59"/>
    </location>
</feature>
<dbReference type="OrthoDB" id="4369127at2759"/>
<protein>
    <recommendedName>
        <fullName evidence="2">Integrase catalytic domain-containing protein</fullName>
    </recommendedName>
</protein>
<dbReference type="Gene3D" id="3.30.420.10">
    <property type="entry name" value="Ribonuclease H-like superfamily/Ribonuclease H"/>
    <property type="match status" value="1"/>
</dbReference>
<evidence type="ECO:0000313" key="5">
    <source>
        <dbReference type="Proteomes" id="UP000663829"/>
    </source>
</evidence>
<dbReference type="Pfam" id="PF17921">
    <property type="entry name" value="Integrase_H2C2"/>
    <property type="match status" value="1"/>
</dbReference>
<dbReference type="InterPro" id="IPR041588">
    <property type="entry name" value="Integrase_H2C2"/>
</dbReference>
<dbReference type="EMBL" id="CAJNOQ010003444">
    <property type="protein sequence ID" value="CAF1012725.1"/>
    <property type="molecule type" value="Genomic_DNA"/>
</dbReference>
<evidence type="ECO:0000313" key="3">
    <source>
        <dbReference type="EMBL" id="CAF1012725.1"/>
    </source>
</evidence>
<evidence type="ECO:0000256" key="1">
    <source>
        <dbReference type="SAM" id="MobiDB-lite"/>
    </source>
</evidence>
<dbReference type="InterPro" id="IPR036397">
    <property type="entry name" value="RNaseH_sf"/>
</dbReference>
<dbReference type="EMBL" id="CAJOBC010003444">
    <property type="protein sequence ID" value="CAF3784108.1"/>
    <property type="molecule type" value="Genomic_DNA"/>
</dbReference>
<feature type="compositionally biased region" description="Low complexity" evidence="1">
    <location>
        <begin position="60"/>
        <end position="71"/>
    </location>
</feature>
<dbReference type="InterPro" id="IPR001584">
    <property type="entry name" value="Integrase_cat-core"/>
</dbReference>